<evidence type="ECO:0000313" key="3">
    <source>
        <dbReference type="Proteomes" id="UP001327957"/>
    </source>
</evidence>
<accession>A0AAV9SX13</accession>
<reference evidence="2 3" key="1">
    <citation type="submission" date="2023-04" db="EMBL/GenBank/DDBJ databases">
        <title>Colletotrichum tabacum stain YC1 causing leaf anthracnose on Nicotiana tabacum(L.) cv.</title>
        <authorList>
            <person name="Ji Z."/>
            <person name="Wang M."/>
            <person name="Zhang J."/>
            <person name="Wang N."/>
            <person name="Zhou Z."/>
        </authorList>
    </citation>
    <scope>NUCLEOTIDE SEQUENCE [LARGE SCALE GENOMIC DNA]</scope>
    <source>
        <strain evidence="2 3">YC1</strain>
    </source>
</reference>
<name>A0AAV9SX13_9PEZI</name>
<sequence>MHLARPLFLLSLLALAAATPAPTSTPPADGDGDDEVFCPGDTIACGPFCVQATHHLRPDKEGWLPQPAKQQQILTFLILILILASGHPIPLVVNPTAIHHVSLPGHNGLIHSNADADDPEAAIICRLAADVDGRGATANVRLQGAHR</sequence>
<evidence type="ECO:0000313" key="2">
    <source>
        <dbReference type="EMBL" id="KAK6207547.1"/>
    </source>
</evidence>
<proteinExistence type="predicted"/>
<feature type="signal peptide" evidence="1">
    <location>
        <begin position="1"/>
        <end position="18"/>
    </location>
</feature>
<dbReference type="AlphaFoldDB" id="A0AAV9SX13"/>
<feature type="chain" id="PRO_5043440751" evidence="1">
    <location>
        <begin position="19"/>
        <end position="147"/>
    </location>
</feature>
<comment type="caution">
    <text evidence="2">The sequence shown here is derived from an EMBL/GenBank/DDBJ whole genome shotgun (WGS) entry which is preliminary data.</text>
</comment>
<keyword evidence="1" id="KW-0732">Signal</keyword>
<dbReference type="Proteomes" id="UP001327957">
    <property type="component" value="Unassembled WGS sequence"/>
</dbReference>
<dbReference type="EMBL" id="JASAOK010000053">
    <property type="protein sequence ID" value="KAK6207547.1"/>
    <property type="molecule type" value="Genomic_DNA"/>
</dbReference>
<organism evidence="2 3">
    <name type="scientific">Colletotrichum tabaci</name>
    <dbReference type="NCBI Taxonomy" id="1209068"/>
    <lineage>
        <taxon>Eukaryota</taxon>
        <taxon>Fungi</taxon>
        <taxon>Dikarya</taxon>
        <taxon>Ascomycota</taxon>
        <taxon>Pezizomycotina</taxon>
        <taxon>Sordariomycetes</taxon>
        <taxon>Hypocreomycetidae</taxon>
        <taxon>Glomerellales</taxon>
        <taxon>Glomerellaceae</taxon>
        <taxon>Colletotrichum</taxon>
        <taxon>Colletotrichum destructivum species complex</taxon>
    </lineage>
</organism>
<keyword evidence="3" id="KW-1185">Reference proteome</keyword>
<evidence type="ECO:0000256" key="1">
    <source>
        <dbReference type="SAM" id="SignalP"/>
    </source>
</evidence>
<protein>
    <submittedName>
        <fullName evidence="2">Uncharacterized protein</fullName>
    </submittedName>
</protein>
<gene>
    <name evidence="2" type="ORF">QIS74_12628</name>
</gene>